<dbReference type="EMBL" id="JAFNEN010000602">
    <property type="protein sequence ID" value="KAG8179800.1"/>
    <property type="molecule type" value="Genomic_DNA"/>
</dbReference>
<evidence type="ECO:0000313" key="2">
    <source>
        <dbReference type="Proteomes" id="UP000827092"/>
    </source>
</evidence>
<comment type="caution">
    <text evidence="1">The sequence shown here is derived from an EMBL/GenBank/DDBJ whole genome shotgun (WGS) entry which is preliminary data.</text>
</comment>
<accession>A0AAV6U779</accession>
<proteinExistence type="predicted"/>
<dbReference type="AlphaFoldDB" id="A0AAV6U779"/>
<evidence type="ECO:0000313" key="1">
    <source>
        <dbReference type="EMBL" id="KAG8179800.1"/>
    </source>
</evidence>
<dbReference type="Proteomes" id="UP000827092">
    <property type="component" value="Unassembled WGS sequence"/>
</dbReference>
<reference evidence="1 2" key="1">
    <citation type="journal article" date="2022" name="Nat. Ecol. Evol.">
        <title>A masculinizing supergene underlies an exaggerated male reproductive morph in a spider.</title>
        <authorList>
            <person name="Hendrickx F."/>
            <person name="De Corte Z."/>
            <person name="Sonet G."/>
            <person name="Van Belleghem S.M."/>
            <person name="Kostlbacher S."/>
            <person name="Vangestel C."/>
        </authorList>
    </citation>
    <scope>NUCLEOTIDE SEQUENCE [LARGE SCALE GENOMIC DNA]</scope>
    <source>
        <strain evidence="1">W744_W776</strain>
    </source>
</reference>
<name>A0AAV6U779_9ARAC</name>
<protein>
    <submittedName>
        <fullName evidence="1">Uncharacterized protein</fullName>
    </submittedName>
</protein>
<keyword evidence="2" id="KW-1185">Reference proteome</keyword>
<sequence length="90" mass="11093">MRKKHLKCETRKEKKYAKSFNKRKGILLEQEILERDISLDEQNEVKAGTRYREWEEGDLKTSEREYLRSIFRHVYRKEESRLQMLIFNLA</sequence>
<organism evidence="1 2">
    <name type="scientific">Oedothorax gibbosus</name>
    <dbReference type="NCBI Taxonomy" id="931172"/>
    <lineage>
        <taxon>Eukaryota</taxon>
        <taxon>Metazoa</taxon>
        <taxon>Ecdysozoa</taxon>
        <taxon>Arthropoda</taxon>
        <taxon>Chelicerata</taxon>
        <taxon>Arachnida</taxon>
        <taxon>Araneae</taxon>
        <taxon>Araneomorphae</taxon>
        <taxon>Entelegynae</taxon>
        <taxon>Araneoidea</taxon>
        <taxon>Linyphiidae</taxon>
        <taxon>Erigoninae</taxon>
        <taxon>Oedothorax</taxon>
    </lineage>
</organism>
<gene>
    <name evidence="1" type="ORF">JTE90_024076</name>
</gene>